<evidence type="ECO:0000313" key="2">
    <source>
        <dbReference type="EMBL" id="MBL0392426.1"/>
    </source>
</evidence>
<name>A0A936Z263_9BURK</name>
<dbReference type="Gene3D" id="3.10.180.10">
    <property type="entry name" value="2,3-Dihydroxybiphenyl 1,2-Dioxygenase, domain 1"/>
    <property type="match status" value="1"/>
</dbReference>
<dbReference type="Pfam" id="PF22677">
    <property type="entry name" value="Ble-like_N"/>
    <property type="match status" value="1"/>
</dbReference>
<keyword evidence="3" id="KW-1185">Reference proteome</keyword>
<dbReference type="AlphaFoldDB" id="A0A936Z263"/>
<dbReference type="InterPro" id="IPR029068">
    <property type="entry name" value="Glyas_Bleomycin-R_OHBP_Dase"/>
</dbReference>
<protein>
    <submittedName>
        <fullName evidence="2">VOC family protein</fullName>
    </submittedName>
</protein>
<proteinExistence type="predicted"/>
<dbReference type="InterPro" id="IPR037523">
    <property type="entry name" value="VOC_core"/>
</dbReference>
<dbReference type="SUPFAM" id="SSF54593">
    <property type="entry name" value="Glyoxalase/Bleomycin resistance protein/Dihydroxybiphenyl dioxygenase"/>
    <property type="match status" value="1"/>
</dbReference>
<dbReference type="PANTHER" id="PTHR36503">
    <property type="entry name" value="BLR2520 PROTEIN"/>
    <property type="match status" value="1"/>
</dbReference>
<dbReference type="PANTHER" id="PTHR36503:SF2">
    <property type="entry name" value="BLR2408 PROTEIN"/>
    <property type="match status" value="1"/>
</dbReference>
<reference evidence="2 3" key="1">
    <citation type="journal article" date="2017" name="Int. J. Syst. Evol. Microbiol.">
        <title>Ramlibacter monticola sp. nov., isolated from forest soil.</title>
        <authorList>
            <person name="Chaudhary D.K."/>
            <person name="Kim J."/>
        </authorList>
    </citation>
    <scope>NUCLEOTIDE SEQUENCE [LARGE SCALE GENOMIC DNA]</scope>
    <source>
        <strain evidence="2 3">KACC 19175</strain>
    </source>
</reference>
<dbReference type="EMBL" id="JAEQNE010000003">
    <property type="protein sequence ID" value="MBL0392426.1"/>
    <property type="molecule type" value="Genomic_DNA"/>
</dbReference>
<evidence type="ECO:0000259" key="1">
    <source>
        <dbReference type="PROSITE" id="PS51819"/>
    </source>
</evidence>
<dbReference type="RefSeq" id="WP_201675052.1">
    <property type="nucleotide sequence ID" value="NZ_JAEQNE010000003.1"/>
</dbReference>
<dbReference type="PROSITE" id="PS51819">
    <property type="entry name" value="VOC"/>
    <property type="match status" value="1"/>
</dbReference>
<gene>
    <name evidence="2" type="ORF">JJ685_14900</name>
</gene>
<dbReference type="InterPro" id="IPR053863">
    <property type="entry name" value="Glyoxy/Ble-like_N"/>
</dbReference>
<accession>A0A936Z263</accession>
<comment type="caution">
    <text evidence="2">The sequence shown here is derived from an EMBL/GenBank/DDBJ whole genome shotgun (WGS) entry which is preliminary data.</text>
</comment>
<evidence type="ECO:0000313" key="3">
    <source>
        <dbReference type="Proteomes" id="UP000599109"/>
    </source>
</evidence>
<feature type="domain" description="VOC" evidence="1">
    <location>
        <begin position="3"/>
        <end position="127"/>
    </location>
</feature>
<dbReference type="Proteomes" id="UP000599109">
    <property type="component" value="Unassembled WGS sequence"/>
</dbReference>
<organism evidence="2 3">
    <name type="scientific">Ramlibacter monticola</name>
    <dbReference type="NCBI Taxonomy" id="1926872"/>
    <lineage>
        <taxon>Bacteria</taxon>
        <taxon>Pseudomonadati</taxon>
        <taxon>Pseudomonadota</taxon>
        <taxon>Betaproteobacteria</taxon>
        <taxon>Burkholderiales</taxon>
        <taxon>Comamonadaceae</taxon>
        <taxon>Ramlibacter</taxon>
    </lineage>
</organism>
<sequence length="136" mass="14659">MSKTIFVSLPVADLPASTAFYKALGFEQNAQFTDATVACMAWSESVRVMLITHAKWRTFTQRPFPPAGTSGLMLSLAMDSREAVDAMNRAAAANGGQADANPAEDFGFMYSRDLADPDGHLWAAFWMDPAGACTGR</sequence>